<feature type="compositionally biased region" description="Basic and acidic residues" evidence="1">
    <location>
        <begin position="67"/>
        <end position="86"/>
    </location>
</feature>
<dbReference type="EMBL" id="GBHO01044108">
    <property type="protein sequence ID" value="JAF99495.1"/>
    <property type="molecule type" value="Transcribed_RNA"/>
</dbReference>
<evidence type="ECO:0000313" key="11">
    <source>
        <dbReference type="EMBL" id="JAG23219.1"/>
    </source>
</evidence>
<dbReference type="EMBL" id="GBHO01015440">
    <property type="protein sequence ID" value="JAG28164.1"/>
    <property type="molecule type" value="Transcribed_RNA"/>
</dbReference>
<dbReference type="EMBL" id="GBHO01003557">
    <property type="protein sequence ID" value="JAG40047.1"/>
    <property type="molecule type" value="Transcribed_RNA"/>
</dbReference>
<evidence type="ECO:0000313" key="22">
    <source>
        <dbReference type="EMBL" id="JAG40047.1"/>
    </source>
</evidence>
<feature type="compositionally biased region" description="Polar residues" evidence="1">
    <location>
        <begin position="22"/>
        <end position="33"/>
    </location>
</feature>
<evidence type="ECO:0000313" key="20">
    <source>
        <dbReference type="EMBL" id="JAG40044.1"/>
    </source>
</evidence>
<dbReference type="EMBL" id="GBHO01015439">
    <property type="protein sequence ID" value="JAG28165.1"/>
    <property type="molecule type" value="Transcribed_RNA"/>
</dbReference>
<dbReference type="EMBL" id="GBHO01011153">
    <property type="protein sequence ID" value="JAG32451.1"/>
    <property type="molecule type" value="Transcribed_RNA"/>
</dbReference>
<dbReference type="EMBL" id="GBHO01020385">
    <property type="protein sequence ID" value="JAG23219.1"/>
    <property type="molecule type" value="Transcribed_RNA"/>
</dbReference>
<accession>A0A0A9Z449</accession>
<evidence type="ECO:0000313" key="21">
    <source>
        <dbReference type="EMBL" id="JAG40046.1"/>
    </source>
</evidence>
<dbReference type="EMBL" id="GBHO01008679">
    <property type="protein sequence ID" value="JAG34925.1"/>
    <property type="molecule type" value="Transcribed_RNA"/>
</dbReference>
<evidence type="ECO:0000313" key="12">
    <source>
        <dbReference type="EMBL" id="JAG23225.1"/>
    </source>
</evidence>
<evidence type="ECO:0000313" key="8">
    <source>
        <dbReference type="EMBL" id="JAG11373.1"/>
    </source>
</evidence>
<gene>
    <name evidence="22" type="primary">GLYR1_0</name>
    <name evidence="21" type="synonym">GLYR1_1</name>
    <name evidence="17" type="synonym">GLYR1_11</name>
    <name evidence="20" type="synonym">GLYR1_13</name>
    <name evidence="10" type="synonym">GLYR1_16</name>
    <name evidence="19" type="synonym">GLYR1_21</name>
    <name evidence="11" type="synonym">GLYR1_23</name>
    <name evidence="8" type="synonym">GLYR1_24</name>
    <name evidence="14" type="synonym">GLYR1_28</name>
    <name evidence="16" type="synonym">GLYR1_29</name>
    <name evidence="9" type="synonym">GLYR1_36</name>
    <name evidence="15" type="synonym">GLYR1_37</name>
    <name evidence="12" type="synonym">GLYR1_39</name>
    <name evidence="13" type="synonym">GLYR1_4</name>
    <name evidence="18" type="synonym">GLYR1_43</name>
    <name evidence="7" type="synonym">GLYR1_46</name>
    <name evidence="4" type="synonym">GLYR1_50</name>
    <name evidence="3" type="synonym">GLYR1_51</name>
    <name evidence="2" type="synonym">GLYR1_53</name>
    <name evidence="6" type="synonym">GLYR1_6</name>
    <name evidence="5" type="synonym">GLYR1_7</name>
    <name evidence="5" type="ORF">CM83_40571</name>
    <name evidence="6" type="ORF">CM83_40575</name>
    <name evidence="4" type="ORF">CM83_40590</name>
    <name evidence="3" type="ORF">CM83_40594</name>
    <name evidence="2" type="ORF">CM83_40609</name>
    <name evidence="13" type="ORF">CM83_40634</name>
    <name evidence="14" type="ORF">CM83_40636</name>
    <name evidence="15" type="ORF">CM83_40638</name>
    <name evidence="16" type="ORF">CM83_40640</name>
    <name evidence="7" type="ORF">CM83_40645</name>
    <name evidence="8" type="ORF">CM83_40655</name>
    <name evidence="19" type="ORF">CM83_40664</name>
    <name evidence="20" type="ORF">CM83_40667</name>
    <name evidence="9" type="ORF">CM83_40671</name>
    <name evidence="21" type="ORF">CM83_40682</name>
    <name evidence="22" type="ORF">CM83_40684</name>
    <name evidence="11" type="ORF">CM83_40694</name>
    <name evidence="12" type="ORF">CM83_40700</name>
    <name evidence="10" type="ORF">CM83_40713</name>
    <name evidence="17" type="ORF">CM83_40744</name>
    <name evidence="18" type="ORF">CM83_40750</name>
</gene>
<dbReference type="EMBL" id="GBHO01032231">
    <property type="protein sequence ID" value="JAG11373.1"/>
    <property type="molecule type" value="Transcribed_RNA"/>
</dbReference>
<dbReference type="EMBL" id="GBHO01003560">
    <property type="protein sequence ID" value="JAG40044.1"/>
    <property type="molecule type" value="Transcribed_RNA"/>
</dbReference>
<dbReference type="EMBL" id="GBHO01042035">
    <property type="protein sequence ID" value="JAG01569.1"/>
    <property type="molecule type" value="Transcribed_RNA"/>
</dbReference>
<evidence type="ECO:0000313" key="3">
    <source>
        <dbReference type="EMBL" id="JAF99494.1"/>
    </source>
</evidence>
<evidence type="ECO:0000313" key="14">
    <source>
        <dbReference type="EMBL" id="JAG28164.1"/>
    </source>
</evidence>
<dbReference type="EMBL" id="GBHO01020379">
    <property type="protein sequence ID" value="JAG23225.1"/>
    <property type="molecule type" value="Transcribed_RNA"/>
</dbReference>
<dbReference type="EMBL" id="GBHO01020388">
    <property type="protein sequence ID" value="JAG23216.1"/>
    <property type="molecule type" value="Transcribed_RNA"/>
</dbReference>
<evidence type="ECO:0000313" key="9">
    <source>
        <dbReference type="EMBL" id="JAG22759.1"/>
    </source>
</evidence>
<evidence type="ECO:0000313" key="2">
    <source>
        <dbReference type="EMBL" id="JAF99489.1"/>
    </source>
</evidence>
<dbReference type="EMBL" id="GBHO01044114">
    <property type="protein sequence ID" value="JAF99489.1"/>
    <property type="molecule type" value="Transcribed_RNA"/>
</dbReference>
<dbReference type="EMBL" id="GBHO01015445">
    <property type="protein sequence ID" value="JAG28159.1"/>
    <property type="molecule type" value="Transcribed_RNA"/>
</dbReference>
<evidence type="ECO:0000313" key="5">
    <source>
        <dbReference type="EMBL" id="JAG01569.1"/>
    </source>
</evidence>
<sequence>MAFELPSHLTSDAVPEKRTTDEQNQPPSFQQAQEYVRRLDENSTCDQDDEKTHPNDSTKPPSPTEEAQEKKESSSKKKPKKSEGKSSKKPSHTTNIVNISNASGFQICGTYTNVTNYLNGVPSMFHKSNTDTMQNPRTDAHQRPTLPVPERVFRCLDRVSEEDCRIVSEYVTCDWKALGEQLFQHNMNHLKDFITPAEGNSKKEVCILQPSLVMNYSTLYPLRLTDFQSLLKSSLVVSTSIFLRSVLDPKDEGKYCNT</sequence>
<evidence type="ECO:0000256" key="1">
    <source>
        <dbReference type="SAM" id="MobiDB-lite"/>
    </source>
</evidence>
<dbReference type="EMBL" id="GBHO01003561">
    <property type="protein sequence ID" value="JAG40043.1"/>
    <property type="molecule type" value="Transcribed_RNA"/>
</dbReference>
<evidence type="ECO:0000313" key="17">
    <source>
        <dbReference type="EMBL" id="JAG34925.1"/>
    </source>
</evidence>
<evidence type="ECO:0000313" key="13">
    <source>
        <dbReference type="EMBL" id="JAG28159.1"/>
    </source>
</evidence>
<evidence type="ECO:0000313" key="18">
    <source>
        <dbReference type="EMBL" id="JAG34926.1"/>
    </source>
</evidence>
<dbReference type="AlphaFoldDB" id="A0A0A9Z449"/>
<organism evidence="22">
    <name type="scientific">Lygus hesperus</name>
    <name type="common">Western plant bug</name>
    <dbReference type="NCBI Taxonomy" id="30085"/>
    <lineage>
        <taxon>Eukaryota</taxon>
        <taxon>Metazoa</taxon>
        <taxon>Ecdysozoa</taxon>
        <taxon>Arthropoda</taxon>
        <taxon>Hexapoda</taxon>
        <taxon>Insecta</taxon>
        <taxon>Pterygota</taxon>
        <taxon>Neoptera</taxon>
        <taxon>Paraneoptera</taxon>
        <taxon>Hemiptera</taxon>
        <taxon>Heteroptera</taxon>
        <taxon>Panheteroptera</taxon>
        <taxon>Cimicomorpha</taxon>
        <taxon>Miridae</taxon>
        <taxon>Mirini</taxon>
        <taxon>Lygus</taxon>
    </lineage>
</organism>
<feature type="region of interest" description="Disordered" evidence="1">
    <location>
        <begin position="1"/>
        <end position="95"/>
    </location>
</feature>
<reference evidence="22" key="1">
    <citation type="journal article" date="2014" name="PLoS ONE">
        <title>Transcriptome-Based Identification of ABC Transporters in the Western Tarnished Plant Bug Lygus hesperus.</title>
        <authorList>
            <person name="Hull J.J."/>
            <person name="Chaney K."/>
            <person name="Geib S.M."/>
            <person name="Fabrick J.A."/>
            <person name="Brent C.S."/>
            <person name="Walsh D."/>
            <person name="Lavine L.C."/>
        </authorList>
    </citation>
    <scope>NUCLEOTIDE SEQUENCE</scope>
</reference>
<dbReference type="EMBL" id="GBHO01042031">
    <property type="protein sequence ID" value="JAG01573.1"/>
    <property type="molecule type" value="Transcribed_RNA"/>
</dbReference>
<proteinExistence type="predicted"/>
<dbReference type="EMBL" id="GBHO01044109">
    <property type="protein sequence ID" value="JAF99494.1"/>
    <property type="molecule type" value="Transcribed_RNA"/>
</dbReference>
<evidence type="ECO:0000313" key="6">
    <source>
        <dbReference type="EMBL" id="JAG01573.1"/>
    </source>
</evidence>
<evidence type="ECO:0000313" key="4">
    <source>
        <dbReference type="EMBL" id="JAF99495.1"/>
    </source>
</evidence>
<name>A0A0A9Z449_LYGHE</name>
<dbReference type="EMBL" id="GBHO01003558">
    <property type="protein sequence ID" value="JAG40046.1"/>
    <property type="molecule type" value="Transcribed_RNA"/>
</dbReference>
<evidence type="ECO:0000313" key="19">
    <source>
        <dbReference type="EMBL" id="JAG40043.1"/>
    </source>
</evidence>
<protein>
    <submittedName>
        <fullName evidence="22">Putative oxidoreductase GLYR1</fullName>
    </submittedName>
</protein>
<dbReference type="EMBL" id="GBHO01020845">
    <property type="protein sequence ID" value="JAG22759.1"/>
    <property type="molecule type" value="Transcribed_RNA"/>
</dbReference>
<evidence type="ECO:0000313" key="16">
    <source>
        <dbReference type="EMBL" id="JAG32451.1"/>
    </source>
</evidence>
<evidence type="ECO:0000313" key="15">
    <source>
        <dbReference type="EMBL" id="JAG28165.1"/>
    </source>
</evidence>
<dbReference type="EMBL" id="GBHO01008678">
    <property type="protein sequence ID" value="JAG34926.1"/>
    <property type="molecule type" value="Transcribed_RNA"/>
</dbReference>
<reference evidence="22" key="2">
    <citation type="submission" date="2014-07" db="EMBL/GenBank/DDBJ databases">
        <authorList>
            <person name="Hull J."/>
        </authorList>
    </citation>
    <scope>NUCLEOTIDE SEQUENCE</scope>
</reference>
<evidence type="ECO:0000313" key="10">
    <source>
        <dbReference type="EMBL" id="JAG23216.1"/>
    </source>
</evidence>
<dbReference type="EMBL" id="GBHO01032233">
    <property type="protein sequence ID" value="JAG11371.1"/>
    <property type="molecule type" value="Transcribed_RNA"/>
</dbReference>
<evidence type="ECO:0000313" key="7">
    <source>
        <dbReference type="EMBL" id="JAG11371.1"/>
    </source>
</evidence>